<dbReference type="CDD" id="cd00609">
    <property type="entry name" value="AAT_like"/>
    <property type="match status" value="1"/>
</dbReference>
<evidence type="ECO:0000256" key="3">
    <source>
        <dbReference type="ARBA" id="ARBA00011738"/>
    </source>
</evidence>
<comment type="pathway">
    <text evidence="9">Amino-acid biosynthesis; L-histidine biosynthesis; L-histidine from 5-phospho-alpha-D-ribose 1-diphosphate: step 7/9.</text>
</comment>
<accession>A0ABQ6IQM1</accession>
<dbReference type="GO" id="GO:0008483">
    <property type="term" value="F:transaminase activity"/>
    <property type="evidence" value="ECO:0007669"/>
    <property type="project" value="UniProtKB-KW"/>
</dbReference>
<sequence>MNTTTREDGPDGVDATRAVDPATRAVDPATRAIDPATHPVTPAAQIERLLRADLRGRTAYGAPQLDVPVALNTNENSYPVPPEVVEAITRAVSADAAGLNRYPDREFTELRESLAGYLTRTAGASIDPDQVWAGNGSNEVLLHLLQAFGGPGRTALGFTPSYSMHPIITRTTGTTWVDGLRGVRPTDAGSDGSPAGPGARFDLPVERTAAQAAEHDPALVFLCSPNNPTGTALDLDVVRAVYDAAPNAVVIVDEAYAEFARPGTPSALTLLEGRPRLVVTRTLSKAFALAGGRLGYLAADPALVDALRLVRMPYHLSSTSQVVARTVLSFSDVMLGTVEAIKEQRDRIVAELPSLGYEPVPSDANFVLFGGGDDAPALWRALLDEGVLVRDVGLDGYLRVTAGTPAEVDAFLAALAQHPPRGGRKDGS</sequence>
<dbReference type="InterPro" id="IPR015422">
    <property type="entry name" value="PyrdxlP-dep_Trfase_small"/>
</dbReference>
<dbReference type="NCBIfam" id="NF002877">
    <property type="entry name" value="PRK03317.1"/>
    <property type="match status" value="1"/>
</dbReference>
<proteinExistence type="inferred from homology"/>
<comment type="cofactor">
    <cofactor evidence="1 9">
        <name>pyridoxal 5'-phosphate</name>
        <dbReference type="ChEBI" id="CHEBI:597326"/>
    </cofactor>
</comment>
<evidence type="ECO:0000256" key="4">
    <source>
        <dbReference type="ARBA" id="ARBA00022576"/>
    </source>
</evidence>
<organism evidence="12 13">
    <name type="scientific">Mobilicoccus caccae</name>
    <dbReference type="NCBI Taxonomy" id="1859295"/>
    <lineage>
        <taxon>Bacteria</taxon>
        <taxon>Bacillati</taxon>
        <taxon>Actinomycetota</taxon>
        <taxon>Actinomycetes</taxon>
        <taxon>Micrococcales</taxon>
        <taxon>Dermatophilaceae</taxon>
        <taxon>Mobilicoccus</taxon>
    </lineage>
</organism>
<evidence type="ECO:0000259" key="11">
    <source>
        <dbReference type="Pfam" id="PF00155"/>
    </source>
</evidence>
<evidence type="ECO:0000256" key="9">
    <source>
        <dbReference type="HAMAP-Rule" id="MF_01023"/>
    </source>
</evidence>
<dbReference type="HAMAP" id="MF_01023">
    <property type="entry name" value="HisC_aminotrans_2"/>
    <property type="match status" value="1"/>
</dbReference>
<feature type="modified residue" description="N6-(pyridoxal phosphate)lysine" evidence="9">
    <location>
        <position position="285"/>
    </location>
</feature>
<keyword evidence="4 9" id="KW-0032">Aminotransferase</keyword>
<protein>
    <recommendedName>
        <fullName evidence="9">Histidinol-phosphate aminotransferase</fullName>
        <ecNumber evidence="9">2.6.1.9</ecNumber>
    </recommendedName>
    <alternativeName>
        <fullName evidence="9">Imidazole acetol-phosphate transaminase</fullName>
    </alternativeName>
</protein>
<evidence type="ECO:0000256" key="7">
    <source>
        <dbReference type="ARBA" id="ARBA00022898"/>
    </source>
</evidence>
<reference evidence="13" key="1">
    <citation type="journal article" date="2019" name="Int. J. Syst. Evol. Microbiol.">
        <title>The Global Catalogue of Microorganisms (GCM) 10K type strain sequencing project: providing services to taxonomists for standard genome sequencing and annotation.</title>
        <authorList>
            <consortium name="The Broad Institute Genomics Platform"/>
            <consortium name="The Broad Institute Genome Sequencing Center for Infectious Disease"/>
            <person name="Wu L."/>
            <person name="Ma J."/>
        </authorList>
    </citation>
    <scope>NUCLEOTIDE SEQUENCE [LARGE SCALE GENOMIC DNA]</scope>
    <source>
        <strain evidence="13">NBRC 113072</strain>
    </source>
</reference>
<dbReference type="InterPro" id="IPR015421">
    <property type="entry name" value="PyrdxlP-dep_Trfase_major"/>
</dbReference>
<keyword evidence="8 9" id="KW-0368">Histidine biosynthesis</keyword>
<dbReference type="InterPro" id="IPR005861">
    <property type="entry name" value="HisP_aminotrans"/>
</dbReference>
<keyword evidence="6 9" id="KW-0808">Transferase</keyword>
<evidence type="ECO:0000313" key="13">
    <source>
        <dbReference type="Proteomes" id="UP001157126"/>
    </source>
</evidence>
<dbReference type="Gene3D" id="3.90.1150.10">
    <property type="entry name" value="Aspartate Aminotransferase, domain 1"/>
    <property type="match status" value="1"/>
</dbReference>
<keyword evidence="13" id="KW-1185">Reference proteome</keyword>
<name>A0ABQ6IQM1_9MICO</name>
<gene>
    <name evidence="9 12" type="primary">hisC</name>
    <name evidence="12" type="ORF">GCM10025883_20610</name>
</gene>
<comment type="subunit">
    <text evidence="3 9">Homodimer.</text>
</comment>
<dbReference type="InterPro" id="IPR015424">
    <property type="entry name" value="PyrdxlP-dep_Trfase"/>
</dbReference>
<dbReference type="EC" id="2.6.1.9" evidence="9"/>
<dbReference type="Gene3D" id="3.40.640.10">
    <property type="entry name" value="Type I PLP-dependent aspartate aminotransferase-like (Major domain)"/>
    <property type="match status" value="1"/>
</dbReference>
<keyword evidence="5 9" id="KW-0028">Amino-acid biosynthesis</keyword>
<comment type="caution">
    <text evidence="12">The sequence shown here is derived from an EMBL/GenBank/DDBJ whole genome shotgun (WGS) entry which is preliminary data.</text>
</comment>
<feature type="region of interest" description="Disordered" evidence="10">
    <location>
        <begin position="1"/>
        <end position="21"/>
    </location>
</feature>
<dbReference type="RefSeq" id="WP_284303788.1">
    <property type="nucleotide sequence ID" value="NZ_BSUO01000001.1"/>
</dbReference>
<dbReference type="PROSITE" id="PS00599">
    <property type="entry name" value="AA_TRANSFER_CLASS_2"/>
    <property type="match status" value="1"/>
</dbReference>
<evidence type="ECO:0000256" key="8">
    <source>
        <dbReference type="ARBA" id="ARBA00023102"/>
    </source>
</evidence>
<comment type="catalytic activity">
    <reaction evidence="9">
        <text>L-histidinol phosphate + 2-oxoglutarate = 3-(imidazol-4-yl)-2-oxopropyl phosphate + L-glutamate</text>
        <dbReference type="Rhea" id="RHEA:23744"/>
        <dbReference type="ChEBI" id="CHEBI:16810"/>
        <dbReference type="ChEBI" id="CHEBI:29985"/>
        <dbReference type="ChEBI" id="CHEBI:57766"/>
        <dbReference type="ChEBI" id="CHEBI:57980"/>
        <dbReference type="EC" id="2.6.1.9"/>
    </reaction>
</comment>
<evidence type="ECO:0000256" key="5">
    <source>
        <dbReference type="ARBA" id="ARBA00022605"/>
    </source>
</evidence>
<feature type="domain" description="Aminotransferase class I/classII large" evidence="11">
    <location>
        <begin position="69"/>
        <end position="415"/>
    </location>
</feature>
<dbReference type="EMBL" id="BSUO01000001">
    <property type="protein sequence ID" value="GMA40016.1"/>
    <property type="molecule type" value="Genomic_DNA"/>
</dbReference>
<dbReference type="PANTHER" id="PTHR42885">
    <property type="entry name" value="HISTIDINOL-PHOSPHATE AMINOTRANSFERASE-RELATED"/>
    <property type="match status" value="1"/>
</dbReference>
<dbReference type="Proteomes" id="UP001157126">
    <property type="component" value="Unassembled WGS sequence"/>
</dbReference>
<dbReference type="InterPro" id="IPR004839">
    <property type="entry name" value="Aminotransferase_I/II_large"/>
</dbReference>
<evidence type="ECO:0000256" key="6">
    <source>
        <dbReference type="ARBA" id="ARBA00022679"/>
    </source>
</evidence>
<keyword evidence="7 9" id="KW-0663">Pyridoxal phosphate</keyword>
<evidence type="ECO:0000313" key="12">
    <source>
        <dbReference type="EMBL" id="GMA40016.1"/>
    </source>
</evidence>
<evidence type="ECO:0000256" key="2">
    <source>
        <dbReference type="ARBA" id="ARBA00007970"/>
    </source>
</evidence>
<dbReference type="InterPro" id="IPR001917">
    <property type="entry name" value="Aminotrans_II_pyridoxalP_BS"/>
</dbReference>
<dbReference type="Pfam" id="PF00155">
    <property type="entry name" value="Aminotran_1_2"/>
    <property type="match status" value="1"/>
</dbReference>
<comment type="similarity">
    <text evidence="2 9">Belongs to the class-II pyridoxal-phosphate-dependent aminotransferase family. Histidinol-phosphate aminotransferase subfamily.</text>
</comment>
<evidence type="ECO:0000256" key="1">
    <source>
        <dbReference type="ARBA" id="ARBA00001933"/>
    </source>
</evidence>
<dbReference type="NCBIfam" id="TIGR01141">
    <property type="entry name" value="hisC"/>
    <property type="match status" value="1"/>
</dbReference>
<dbReference type="PANTHER" id="PTHR42885:SF2">
    <property type="entry name" value="HISTIDINOL-PHOSPHATE AMINOTRANSFERASE"/>
    <property type="match status" value="1"/>
</dbReference>
<dbReference type="SUPFAM" id="SSF53383">
    <property type="entry name" value="PLP-dependent transferases"/>
    <property type="match status" value="1"/>
</dbReference>
<evidence type="ECO:0000256" key="10">
    <source>
        <dbReference type="SAM" id="MobiDB-lite"/>
    </source>
</evidence>